<proteinExistence type="inferred from homology"/>
<evidence type="ECO:0000256" key="1">
    <source>
        <dbReference type="ARBA" id="ARBA00004496"/>
    </source>
</evidence>
<evidence type="ECO:0000256" key="4">
    <source>
        <dbReference type="ARBA" id="ARBA00023163"/>
    </source>
</evidence>
<evidence type="ECO:0000256" key="3">
    <source>
        <dbReference type="ARBA" id="ARBA00023125"/>
    </source>
</evidence>
<dbReference type="SUPFAM" id="SSF46785">
    <property type="entry name" value="Winged helix' DNA-binding domain"/>
    <property type="match status" value="1"/>
</dbReference>
<dbReference type="InterPro" id="IPR055166">
    <property type="entry name" value="Transc_reg_Sar_Rot_HTH"/>
</dbReference>
<name>A9KRJ4_LACP7</name>
<dbReference type="HOGENOM" id="CLU_083287_19_0_9"/>
<dbReference type="GO" id="GO:0005737">
    <property type="term" value="C:cytoplasm"/>
    <property type="evidence" value="ECO:0007669"/>
    <property type="project" value="UniProtKB-SubCell"/>
</dbReference>
<evidence type="ECO:0000259" key="8">
    <source>
        <dbReference type="PROSITE" id="PS50995"/>
    </source>
</evidence>
<evidence type="ECO:0000256" key="5">
    <source>
        <dbReference type="ARBA" id="ARBA00046337"/>
    </source>
</evidence>
<dbReference type="InterPro" id="IPR036390">
    <property type="entry name" value="WH_DNA-bd_sf"/>
</dbReference>
<keyword evidence="4" id="KW-0804">Transcription</keyword>
<evidence type="ECO:0000313" key="9">
    <source>
        <dbReference type="EMBL" id="ABX42068.1"/>
    </source>
</evidence>
<dbReference type="Gene3D" id="1.10.10.10">
    <property type="entry name" value="Winged helix-like DNA-binding domain superfamily/Winged helix DNA-binding domain"/>
    <property type="match status" value="1"/>
</dbReference>
<protein>
    <recommendedName>
        <fullName evidence="6">HTH-type transcriptional regulator SarZ</fullName>
    </recommendedName>
    <alternativeName>
        <fullName evidence="7">Staphylococcal accessory regulator Z</fullName>
    </alternativeName>
</protein>
<dbReference type="Pfam" id="PF22381">
    <property type="entry name" value="Staph_reg_Sar_Rot"/>
    <property type="match status" value="1"/>
</dbReference>
<organism evidence="9 10">
    <name type="scientific">Lachnoclostridium phytofermentans (strain ATCC 700394 / DSM 18823 / ISDg)</name>
    <name type="common">Clostridium phytofermentans</name>
    <dbReference type="NCBI Taxonomy" id="357809"/>
    <lineage>
        <taxon>Bacteria</taxon>
        <taxon>Bacillati</taxon>
        <taxon>Bacillota</taxon>
        <taxon>Clostridia</taxon>
        <taxon>Lachnospirales</taxon>
        <taxon>Lachnospiraceae</taxon>
    </lineage>
</organism>
<comment type="similarity">
    <text evidence="5">Belongs to the SarZ family.</text>
</comment>
<dbReference type="STRING" id="357809.Cphy_1696"/>
<dbReference type="InterPro" id="IPR036388">
    <property type="entry name" value="WH-like_DNA-bd_sf"/>
</dbReference>
<evidence type="ECO:0000256" key="2">
    <source>
        <dbReference type="ARBA" id="ARBA00023015"/>
    </source>
</evidence>
<dbReference type="PANTHER" id="PTHR42756">
    <property type="entry name" value="TRANSCRIPTIONAL REGULATOR, MARR"/>
    <property type="match status" value="1"/>
</dbReference>
<comment type="subcellular location">
    <subcellularLocation>
        <location evidence="1">Cytoplasm</location>
    </subcellularLocation>
</comment>
<sequence>MQLNQNSIEDILFEYVEQFRLIISPETWGNVLMECSKNEMLVLLFLYRKGESNMSQVAEYLNTPLNTATGIITRMENKKMVSRNRNSDDKRVVTIILTDIGKQQIDGIIKNFARYGQRLMDDLTQDELKILMCVMDKVLNMLRDVQHQDNQEMTKKIRKIPIE</sequence>
<accession>A9KRJ4</accession>
<dbReference type="EMBL" id="CP000885">
    <property type="protein sequence ID" value="ABX42068.1"/>
    <property type="molecule type" value="Genomic_DNA"/>
</dbReference>
<dbReference type="SMART" id="SM00347">
    <property type="entry name" value="HTH_MARR"/>
    <property type="match status" value="1"/>
</dbReference>
<dbReference type="RefSeq" id="WP_012199722.1">
    <property type="nucleotide sequence ID" value="NC_010001.1"/>
</dbReference>
<dbReference type="AlphaFoldDB" id="A9KRJ4"/>
<keyword evidence="3" id="KW-0238">DNA-binding</keyword>
<dbReference type="Proteomes" id="UP000000370">
    <property type="component" value="Chromosome"/>
</dbReference>
<dbReference type="GO" id="GO:0003677">
    <property type="term" value="F:DNA binding"/>
    <property type="evidence" value="ECO:0007669"/>
    <property type="project" value="UniProtKB-KW"/>
</dbReference>
<feature type="domain" description="HTH marR-type" evidence="8">
    <location>
        <begin position="5"/>
        <end position="140"/>
    </location>
</feature>
<dbReference type="eggNOG" id="COG1846">
    <property type="taxonomic scope" value="Bacteria"/>
</dbReference>
<keyword evidence="2" id="KW-0805">Transcription regulation</keyword>
<evidence type="ECO:0000313" key="10">
    <source>
        <dbReference type="Proteomes" id="UP000000370"/>
    </source>
</evidence>
<dbReference type="OrthoDB" id="327696at2"/>
<reference evidence="10" key="1">
    <citation type="submission" date="2007-11" db="EMBL/GenBank/DDBJ databases">
        <title>Complete genome sequence of Clostridium phytofermentans ISDg.</title>
        <authorList>
            <person name="Leschine S.B."/>
            <person name="Warnick T.A."/>
            <person name="Blanchard J.L."/>
            <person name="Schnell D.J."/>
            <person name="Petit E.L."/>
            <person name="LaTouf W.G."/>
            <person name="Copeland A."/>
            <person name="Lucas S."/>
            <person name="Lapidus A."/>
            <person name="Barry K."/>
            <person name="Glavina del Rio T."/>
            <person name="Dalin E."/>
            <person name="Tice H."/>
            <person name="Pitluck S."/>
            <person name="Kiss H."/>
            <person name="Brettin T."/>
            <person name="Bruce D."/>
            <person name="Detter J.C."/>
            <person name="Han C."/>
            <person name="Kuske C."/>
            <person name="Schmutz J."/>
            <person name="Larimer F."/>
            <person name="Land M."/>
            <person name="Hauser L."/>
            <person name="Kyrpides N."/>
            <person name="Kim E.A."/>
            <person name="Richardson P."/>
        </authorList>
    </citation>
    <scope>NUCLEOTIDE SEQUENCE [LARGE SCALE GENOMIC DNA]</scope>
    <source>
        <strain evidence="10">ATCC 700394 / DSM 18823 / ISDg</strain>
    </source>
</reference>
<evidence type="ECO:0000256" key="6">
    <source>
        <dbReference type="ARBA" id="ARBA00047188"/>
    </source>
</evidence>
<dbReference type="KEGG" id="cpy:Cphy_1696"/>
<keyword evidence="10" id="KW-1185">Reference proteome</keyword>
<dbReference type="PANTHER" id="PTHR42756:SF1">
    <property type="entry name" value="TRANSCRIPTIONAL REPRESSOR OF EMRAB OPERON"/>
    <property type="match status" value="1"/>
</dbReference>
<dbReference type="InterPro" id="IPR000835">
    <property type="entry name" value="HTH_MarR-typ"/>
</dbReference>
<gene>
    <name evidence="9" type="ordered locus">Cphy_1696</name>
</gene>
<dbReference type="GO" id="GO:0003700">
    <property type="term" value="F:DNA-binding transcription factor activity"/>
    <property type="evidence" value="ECO:0007669"/>
    <property type="project" value="InterPro"/>
</dbReference>
<evidence type="ECO:0000256" key="7">
    <source>
        <dbReference type="ARBA" id="ARBA00047207"/>
    </source>
</evidence>
<dbReference type="PRINTS" id="PR00598">
    <property type="entry name" value="HTHMARR"/>
</dbReference>
<dbReference type="PROSITE" id="PS50995">
    <property type="entry name" value="HTH_MARR_2"/>
    <property type="match status" value="1"/>
</dbReference>